<evidence type="ECO:0000256" key="8">
    <source>
        <dbReference type="ARBA" id="ARBA00023209"/>
    </source>
</evidence>
<keyword evidence="5 10" id="KW-1133">Transmembrane helix</keyword>
<feature type="transmembrane region" description="Helical" evidence="10">
    <location>
        <begin position="43"/>
        <end position="61"/>
    </location>
</feature>
<keyword evidence="8" id="KW-0594">Phospholipid biosynthesis</keyword>
<keyword evidence="3 11" id="KW-0808">Transferase</keyword>
<keyword evidence="7 10" id="KW-0472">Membrane</keyword>
<keyword evidence="9" id="KW-1208">Phospholipid metabolism</keyword>
<evidence type="ECO:0000256" key="9">
    <source>
        <dbReference type="ARBA" id="ARBA00023264"/>
    </source>
</evidence>
<dbReference type="EMBL" id="JACJVR010000098">
    <property type="protein sequence ID" value="MBB6694637.1"/>
    <property type="molecule type" value="Genomic_DNA"/>
</dbReference>
<keyword evidence="11" id="KW-0012">Acyltransferase</keyword>
<proteinExistence type="predicted"/>
<evidence type="ECO:0000256" key="2">
    <source>
        <dbReference type="ARBA" id="ARBA00022516"/>
    </source>
</evidence>
<feature type="transmembrane region" description="Helical" evidence="10">
    <location>
        <begin position="153"/>
        <end position="169"/>
    </location>
</feature>
<dbReference type="PANTHER" id="PTHR30309:SF1">
    <property type="entry name" value="GLYCEROL-3-PHOSPHATE ACYLTRANSFERASE 1"/>
    <property type="match status" value="1"/>
</dbReference>
<dbReference type="GO" id="GO:0005886">
    <property type="term" value="C:plasma membrane"/>
    <property type="evidence" value="ECO:0007669"/>
    <property type="project" value="InterPro"/>
</dbReference>
<reference evidence="11 12" key="1">
    <citation type="submission" date="2020-08" db="EMBL/GenBank/DDBJ databases">
        <title>Cohnella phylogeny.</title>
        <authorList>
            <person name="Dunlap C."/>
        </authorList>
    </citation>
    <scope>NUCLEOTIDE SEQUENCE [LARGE SCALE GENOMIC DNA]</scope>
    <source>
        <strain evidence="11 12">DSM 25239</strain>
    </source>
</reference>
<evidence type="ECO:0000256" key="7">
    <source>
        <dbReference type="ARBA" id="ARBA00023136"/>
    </source>
</evidence>
<name>A0A841U1J7_9BACL</name>
<keyword evidence="1" id="KW-1003">Cell membrane</keyword>
<keyword evidence="2" id="KW-0444">Lipid biosynthesis</keyword>
<dbReference type="RefSeq" id="WP_185138603.1">
    <property type="nucleotide sequence ID" value="NZ_JACJVR010000098.1"/>
</dbReference>
<evidence type="ECO:0000256" key="5">
    <source>
        <dbReference type="ARBA" id="ARBA00022989"/>
    </source>
</evidence>
<feature type="transmembrane region" description="Helical" evidence="10">
    <location>
        <begin position="81"/>
        <end position="99"/>
    </location>
</feature>
<gene>
    <name evidence="11" type="ORF">H7B90_24880</name>
</gene>
<evidence type="ECO:0000256" key="4">
    <source>
        <dbReference type="ARBA" id="ARBA00022692"/>
    </source>
</evidence>
<evidence type="ECO:0000256" key="6">
    <source>
        <dbReference type="ARBA" id="ARBA00023098"/>
    </source>
</evidence>
<accession>A0A841U1J7</accession>
<dbReference type="GO" id="GO:0043772">
    <property type="term" value="F:acyl-phosphate glycerol-3-phosphate acyltransferase activity"/>
    <property type="evidence" value="ECO:0007669"/>
    <property type="project" value="InterPro"/>
</dbReference>
<evidence type="ECO:0000256" key="10">
    <source>
        <dbReference type="SAM" id="Phobius"/>
    </source>
</evidence>
<evidence type="ECO:0000256" key="1">
    <source>
        <dbReference type="ARBA" id="ARBA00022475"/>
    </source>
</evidence>
<dbReference type="AlphaFoldDB" id="A0A841U1J7"/>
<feature type="transmembrane region" description="Helical" evidence="10">
    <location>
        <begin position="175"/>
        <end position="191"/>
    </location>
</feature>
<evidence type="ECO:0000256" key="3">
    <source>
        <dbReference type="ARBA" id="ARBA00022679"/>
    </source>
</evidence>
<dbReference type="SMART" id="SM01207">
    <property type="entry name" value="G3P_acyltransf"/>
    <property type="match status" value="1"/>
</dbReference>
<feature type="transmembrane region" description="Helical" evidence="10">
    <location>
        <begin position="119"/>
        <end position="141"/>
    </location>
</feature>
<dbReference type="GO" id="GO:0008654">
    <property type="term" value="P:phospholipid biosynthetic process"/>
    <property type="evidence" value="ECO:0007669"/>
    <property type="project" value="UniProtKB-KW"/>
</dbReference>
<keyword evidence="4 10" id="KW-0812">Transmembrane</keyword>
<keyword evidence="12" id="KW-1185">Reference proteome</keyword>
<organism evidence="11 12">
    <name type="scientific">Cohnella xylanilytica</name>
    <dbReference type="NCBI Taxonomy" id="557555"/>
    <lineage>
        <taxon>Bacteria</taxon>
        <taxon>Bacillati</taxon>
        <taxon>Bacillota</taxon>
        <taxon>Bacilli</taxon>
        <taxon>Bacillales</taxon>
        <taxon>Paenibacillaceae</taxon>
        <taxon>Cohnella</taxon>
    </lineage>
</organism>
<dbReference type="Proteomes" id="UP000553776">
    <property type="component" value="Unassembled WGS sequence"/>
</dbReference>
<dbReference type="PANTHER" id="PTHR30309">
    <property type="entry name" value="INNER MEMBRANE PROTEIN YGIH"/>
    <property type="match status" value="1"/>
</dbReference>
<sequence length="211" mass="22820">MTIILWTALSFLSGSLMFSYWLGLIARRNLRMVGDGNPGALNLWRAAGFAYGLTGIALDFLKGWAPVFAFSAVQADPPGYGVILVALAPIAGHAFSPFLRGKGGKAIAVTFGVWSGLTGFAASLAYAIILAALLATARWLVNKGKPTSSEADAFQVVFGMLLLSVYLLGDGYSADVLWFWLANFLLLVYTHRRGLRLFLKRVPAYRSKPKP</sequence>
<protein>
    <submittedName>
        <fullName evidence="11">Glycerol-3-phosphate acyltransferase</fullName>
    </submittedName>
</protein>
<keyword evidence="6" id="KW-0443">Lipid metabolism</keyword>
<evidence type="ECO:0000313" key="12">
    <source>
        <dbReference type="Proteomes" id="UP000553776"/>
    </source>
</evidence>
<dbReference type="Pfam" id="PF02660">
    <property type="entry name" value="G3P_acyltransf"/>
    <property type="match status" value="1"/>
</dbReference>
<comment type="caution">
    <text evidence="11">The sequence shown here is derived from an EMBL/GenBank/DDBJ whole genome shotgun (WGS) entry which is preliminary data.</text>
</comment>
<evidence type="ECO:0000313" key="11">
    <source>
        <dbReference type="EMBL" id="MBB6694637.1"/>
    </source>
</evidence>
<dbReference type="InterPro" id="IPR003811">
    <property type="entry name" value="G3P_acylTferase_PlsY"/>
</dbReference>